<keyword evidence="2" id="KW-0808">Transferase</keyword>
<dbReference type="GO" id="GO:0006109">
    <property type="term" value="P:regulation of carbohydrate metabolic process"/>
    <property type="evidence" value="ECO:0007669"/>
    <property type="project" value="InterPro"/>
</dbReference>
<reference evidence="2 3" key="1">
    <citation type="submission" date="2018-10" db="EMBL/GenBank/DDBJ databases">
        <title>Comparative analysis of microorganisms from saline springs in Andes Mountain Range, Colombia.</title>
        <authorList>
            <person name="Rubin E."/>
        </authorList>
    </citation>
    <scope>NUCLEOTIDE SEQUENCE [LARGE SCALE GENOMIC DNA]</scope>
    <source>
        <strain evidence="2 3">USBA 36</strain>
    </source>
</reference>
<dbReference type="Gene3D" id="3.40.50.300">
    <property type="entry name" value="P-loop containing nucleotide triphosphate hydrolases"/>
    <property type="match status" value="1"/>
</dbReference>
<dbReference type="GO" id="GO:0005524">
    <property type="term" value="F:ATP binding"/>
    <property type="evidence" value="ECO:0007669"/>
    <property type="project" value="InterPro"/>
</dbReference>
<comment type="caution">
    <text evidence="2">The sequence shown here is derived from an EMBL/GenBank/DDBJ whole genome shotgun (WGS) entry which is preliminary data.</text>
</comment>
<dbReference type="RefSeq" id="WP_121221064.1">
    <property type="nucleotide sequence ID" value="NZ_RBIG01000003.1"/>
</dbReference>
<gene>
    <name evidence="2" type="ORF">BCL74_2908</name>
</gene>
<evidence type="ECO:0000313" key="3">
    <source>
        <dbReference type="Proteomes" id="UP000277424"/>
    </source>
</evidence>
<evidence type="ECO:0000313" key="2">
    <source>
        <dbReference type="EMBL" id="RKQ68428.1"/>
    </source>
</evidence>
<protein>
    <submittedName>
        <fullName evidence="2">HPr serine kinase-like protein</fullName>
    </submittedName>
</protein>
<evidence type="ECO:0000259" key="1">
    <source>
        <dbReference type="Pfam" id="PF07475"/>
    </source>
</evidence>
<sequence length="138" mass="14330">MLVHATTIVLGGRAVLLCGAPGSGKSDLALRAIDAGAVLLADDQTALSAERGSLVARCPETIRGRLEVRGLGIVDLPWRDAVPVGLAVDLVPPEAVERLPGAAEQSWLGISIPLLRLAPFEASSVVKLRLAVARLKGE</sequence>
<dbReference type="Proteomes" id="UP000277424">
    <property type="component" value="Unassembled WGS sequence"/>
</dbReference>
<dbReference type="Pfam" id="PF07475">
    <property type="entry name" value="Hpr_kinase_C"/>
    <property type="match status" value="1"/>
</dbReference>
<dbReference type="AlphaFoldDB" id="A0A420WBS0"/>
<dbReference type="CDD" id="cd01918">
    <property type="entry name" value="HprK_C"/>
    <property type="match status" value="1"/>
</dbReference>
<name>A0A420WBS0_9PROT</name>
<dbReference type="EMBL" id="RBIG01000003">
    <property type="protein sequence ID" value="RKQ68428.1"/>
    <property type="molecule type" value="Genomic_DNA"/>
</dbReference>
<accession>A0A420WBS0</accession>
<dbReference type="GO" id="GO:0000155">
    <property type="term" value="F:phosphorelay sensor kinase activity"/>
    <property type="evidence" value="ECO:0007669"/>
    <property type="project" value="InterPro"/>
</dbReference>
<feature type="domain" description="HPr kinase/phosphorylase C-terminal" evidence="1">
    <location>
        <begin position="3"/>
        <end position="76"/>
    </location>
</feature>
<dbReference type="InterPro" id="IPR027417">
    <property type="entry name" value="P-loop_NTPase"/>
</dbReference>
<dbReference type="InterPro" id="IPR011104">
    <property type="entry name" value="Hpr_kin/Pase_C"/>
</dbReference>
<keyword evidence="2" id="KW-0418">Kinase</keyword>
<dbReference type="SUPFAM" id="SSF53795">
    <property type="entry name" value="PEP carboxykinase-like"/>
    <property type="match status" value="1"/>
</dbReference>
<organism evidence="2 3">
    <name type="scientific">Oceanibaculum indicum</name>
    <dbReference type="NCBI Taxonomy" id="526216"/>
    <lineage>
        <taxon>Bacteria</taxon>
        <taxon>Pseudomonadati</taxon>
        <taxon>Pseudomonadota</taxon>
        <taxon>Alphaproteobacteria</taxon>
        <taxon>Rhodospirillales</taxon>
        <taxon>Oceanibaculaceae</taxon>
        <taxon>Oceanibaculum</taxon>
    </lineage>
</organism>
<dbReference type="OrthoDB" id="8326226at2"/>
<proteinExistence type="predicted"/>